<dbReference type="OrthoDB" id="10249433at2759"/>
<dbReference type="PANTHER" id="PTHR12277:SF81">
    <property type="entry name" value="PROTEIN ABHD13"/>
    <property type="match status" value="1"/>
</dbReference>
<protein>
    <submittedName>
        <fullName evidence="2">Alpha/Beta hydrolase protein</fullName>
    </submittedName>
</protein>
<proteinExistence type="predicted"/>
<dbReference type="Proteomes" id="UP000267251">
    <property type="component" value="Unassembled WGS sequence"/>
</dbReference>
<keyword evidence="2" id="KW-0378">Hydrolase</keyword>
<dbReference type="Pfam" id="PF00561">
    <property type="entry name" value="Abhydrolase_1"/>
    <property type="match status" value="1"/>
</dbReference>
<dbReference type="SUPFAM" id="SSF53474">
    <property type="entry name" value="alpha/beta-Hydrolases"/>
    <property type="match status" value="1"/>
</dbReference>
<dbReference type="AlphaFoldDB" id="A0A4V1IYI3"/>
<dbReference type="InterPro" id="IPR029058">
    <property type="entry name" value="AB_hydrolase_fold"/>
</dbReference>
<dbReference type="PANTHER" id="PTHR12277">
    <property type="entry name" value="ALPHA/BETA HYDROLASE DOMAIN-CONTAINING PROTEIN"/>
    <property type="match status" value="1"/>
</dbReference>
<gene>
    <name evidence="2" type="ORF">BJ684DRAFT_2828</name>
</gene>
<keyword evidence="3" id="KW-1185">Reference proteome</keyword>
<evidence type="ECO:0000259" key="1">
    <source>
        <dbReference type="Pfam" id="PF00561"/>
    </source>
</evidence>
<dbReference type="GO" id="GO:0008474">
    <property type="term" value="F:palmitoyl-(protein) hydrolase activity"/>
    <property type="evidence" value="ECO:0007669"/>
    <property type="project" value="TreeGrafter"/>
</dbReference>
<feature type="domain" description="AB hydrolase-1" evidence="1">
    <location>
        <begin position="66"/>
        <end position="174"/>
    </location>
</feature>
<dbReference type="InterPro" id="IPR000073">
    <property type="entry name" value="AB_hydrolase_1"/>
</dbReference>
<sequence length="263" mass="29436">VGVLYHYQCSLIYPASFPEGSRSKVDLPSEYGMPYEDVALRTKDNVKIRAYVITRDTEAQTQKADTLLYLHANAGNMGHRLPLAKRFYDLCQCNIVMLSYRGYGLSEGSPSEKGMRIDAGAILEFIEEHALLRGTRVVLFGQSIGGAVAINLAARYEDKIHGMILENTFLSLPELIPYVMPIARPFAALCHQIWDSGSEIRKIRRVHALFLASAKDTLIPPTHFEELYNRLDTTGVKKRVILAEGTHNDACVQPGYWAAIESF</sequence>
<dbReference type="EMBL" id="KZ987807">
    <property type="protein sequence ID" value="RKP14659.1"/>
    <property type="molecule type" value="Genomic_DNA"/>
</dbReference>
<dbReference type="GO" id="GO:0016020">
    <property type="term" value="C:membrane"/>
    <property type="evidence" value="ECO:0007669"/>
    <property type="project" value="TreeGrafter"/>
</dbReference>
<evidence type="ECO:0000313" key="2">
    <source>
        <dbReference type="EMBL" id="RKP14659.1"/>
    </source>
</evidence>
<organism evidence="2 3">
    <name type="scientific">Piptocephalis cylindrospora</name>
    <dbReference type="NCBI Taxonomy" id="1907219"/>
    <lineage>
        <taxon>Eukaryota</taxon>
        <taxon>Fungi</taxon>
        <taxon>Fungi incertae sedis</taxon>
        <taxon>Zoopagomycota</taxon>
        <taxon>Zoopagomycotina</taxon>
        <taxon>Zoopagomycetes</taxon>
        <taxon>Zoopagales</taxon>
        <taxon>Piptocephalidaceae</taxon>
        <taxon>Piptocephalis</taxon>
    </lineage>
</organism>
<name>A0A4V1IYI3_9FUNG</name>
<reference evidence="3" key="1">
    <citation type="journal article" date="2018" name="Nat. Microbiol.">
        <title>Leveraging single-cell genomics to expand the fungal tree of life.</title>
        <authorList>
            <person name="Ahrendt S.R."/>
            <person name="Quandt C.A."/>
            <person name="Ciobanu D."/>
            <person name="Clum A."/>
            <person name="Salamov A."/>
            <person name="Andreopoulos B."/>
            <person name="Cheng J.F."/>
            <person name="Woyke T."/>
            <person name="Pelin A."/>
            <person name="Henrissat B."/>
            <person name="Reynolds N.K."/>
            <person name="Benny G.L."/>
            <person name="Smith M.E."/>
            <person name="James T.Y."/>
            <person name="Grigoriev I.V."/>
        </authorList>
    </citation>
    <scope>NUCLEOTIDE SEQUENCE [LARGE SCALE GENOMIC DNA]</scope>
</reference>
<dbReference type="Gene3D" id="3.40.50.1820">
    <property type="entry name" value="alpha/beta hydrolase"/>
    <property type="match status" value="1"/>
</dbReference>
<feature type="non-terminal residue" evidence="2">
    <location>
        <position position="1"/>
    </location>
</feature>
<feature type="non-terminal residue" evidence="2">
    <location>
        <position position="263"/>
    </location>
</feature>
<evidence type="ECO:0000313" key="3">
    <source>
        <dbReference type="Proteomes" id="UP000267251"/>
    </source>
</evidence>
<accession>A0A4V1IYI3</accession>